<organism evidence="2 3">
    <name type="scientific">Francisella philomiragia</name>
    <dbReference type="NCBI Taxonomy" id="28110"/>
    <lineage>
        <taxon>Bacteria</taxon>
        <taxon>Pseudomonadati</taxon>
        <taxon>Pseudomonadota</taxon>
        <taxon>Gammaproteobacteria</taxon>
        <taxon>Thiotrichales</taxon>
        <taxon>Francisellaceae</taxon>
        <taxon>Francisella</taxon>
    </lineage>
</organism>
<dbReference type="Proteomes" id="UP000760407">
    <property type="component" value="Unassembled WGS sequence"/>
</dbReference>
<evidence type="ECO:0000313" key="3">
    <source>
        <dbReference type="Proteomes" id="UP000760407"/>
    </source>
</evidence>
<protein>
    <submittedName>
        <fullName evidence="2">Glycosyltransferase family 2 protein</fullName>
    </submittedName>
</protein>
<dbReference type="RefSeq" id="WP_200165440.1">
    <property type="nucleotide sequence ID" value="NZ_JACTSG010000001.1"/>
</dbReference>
<dbReference type="PANTHER" id="PTHR22916:SF3">
    <property type="entry name" value="UDP-GLCNAC:BETAGAL BETA-1,3-N-ACETYLGLUCOSAMINYLTRANSFERASE-LIKE PROTEIN 1"/>
    <property type="match status" value="1"/>
</dbReference>
<gene>
    <name evidence="2" type="ORF">IBE52_00715</name>
</gene>
<dbReference type="Pfam" id="PF00535">
    <property type="entry name" value="Glycos_transf_2"/>
    <property type="match status" value="1"/>
</dbReference>
<feature type="domain" description="Glycosyltransferase 2-like" evidence="1">
    <location>
        <begin position="5"/>
        <end position="139"/>
    </location>
</feature>
<sequence length="398" mass="46549">MKKLTVIIPAYNAEKYIDECIGSVLMQKVSFEYQVIIIDDKSTDKTLEKILSYEAKYSNLIRVFANQENLGVLATTIKGYEKIDTEYFCVLDSDDYYIDDEKFQKAIDFLDRHLDYTIYTTNNYIINQEDGSREKYIDYNVESKTSTLEDFINRDAILGCTLGGTYRNVVFSKGVPDELYDAIGTIREKSYEGDAFRNILHLSKGKAYYKDDLEAVYRVTNKGVWTSLSSVEKELVNARFYYNIQFFLDDENFHAGMTRESFRAFNRMLENLSKSLSLKYNSSCDSFAENIDFQSILELFKFYLKNKDYVAGIVDFYESIKDNRQKIKEKNQIIQEMTQIVQEKDQVIASKDYLILKNEKLCSKMISDYQNSLSWKITKPMRYVVRKLKGLFIARCSK</sequence>
<proteinExistence type="predicted"/>
<keyword evidence="3" id="KW-1185">Reference proteome</keyword>
<dbReference type="InterPro" id="IPR029044">
    <property type="entry name" value="Nucleotide-diphossugar_trans"/>
</dbReference>
<dbReference type="CDD" id="cd00761">
    <property type="entry name" value="Glyco_tranf_GTA_type"/>
    <property type="match status" value="1"/>
</dbReference>
<dbReference type="EMBL" id="JACTSG010000001">
    <property type="protein sequence ID" value="MBK2301430.1"/>
    <property type="molecule type" value="Genomic_DNA"/>
</dbReference>
<dbReference type="PANTHER" id="PTHR22916">
    <property type="entry name" value="GLYCOSYLTRANSFERASE"/>
    <property type="match status" value="1"/>
</dbReference>
<dbReference type="InterPro" id="IPR001173">
    <property type="entry name" value="Glyco_trans_2-like"/>
</dbReference>
<evidence type="ECO:0000313" key="2">
    <source>
        <dbReference type="EMBL" id="MBK2301430.1"/>
    </source>
</evidence>
<accession>A0ABS1G9E0</accession>
<comment type="caution">
    <text evidence="2">The sequence shown here is derived from an EMBL/GenBank/DDBJ whole genome shotgun (WGS) entry which is preliminary data.</text>
</comment>
<dbReference type="Gene3D" id="3.90.550.10">
    <property type="entry name" value="Spore Coat Polysaccharide Biosynthesis Protein SpsA, Chain A"/>
    <property type="match status" value="1"/>
</dbReference>
<evidence type="ECO:0000259" key="1">
    <source>
        <dbReference type="Pfam" id="PF00535"/>
    </source>
</evidence>
<dbReference type="SUPFAM" id="SSF53448">
    <property type="entry name" value="Nucleotide-diphospho-sugar transferases"/>
    <property type="match status" value="1"/>
</dbReference>
<name>A0ABS1G9E0_9GAMM</name>
<reference evidence="2 3" key="1">
    <citation type="submission" date="2020-08" db="EMBL/GenBank/DDBJ databases">
        <title>Comparative genomics of Francisella species.</title>
        <authorList>
            <person name="Sahl J."/>
            <person name="Sjodin A."/>
            <person name="Wagner D."/>
            <person name="Forsman M."/>
        </authorList>
    </citation>
    <scope>NUCLEOTIDE SEQUENCE [LARGE SCALE GENOMIC DNA]</scope>
    <source>
        <strain evidence="2 3">F1093</strain>
    </source>
</reference>